<dbReference type="Pfam" id="PF02786">
    <property type="entry name" value="CPSase_L_D2"/>
    <property type="match status" value="1"/>
</dbReference>
<protein>
    <recommendedName>
        <fullName evidence="1">Acylphosphatase</fullName>
    </recommendedName>
    <alternativeName>
        <fullName evidence="2">Acylphosphate phosphohydrolase</fullName>
    </alternativeName>
</protein>
<comment type="caution">
    <text evidence="9">The sequence shown here is derived from an EMBL/GenBank/DDBJ whole genome shotgun (WGS) entry which is preliminary data.</text>
</comment>
<dbReference type="PANTHER" id="PTHR21621">
    <property type="entry name" value="RIBOSOMAL PROTEIN S6 MODIFICATION PROTEIN"/>
    <property type="match status" value="1"/>
</dbReference>
<feature type="domain" description="ATP-grasp" evidence="7">
    <location>
        <begin position="103"/>
        <end position="358"/>
    </location>
</feature>
<organism evidence="9 10">
    <name type="scientific">Virgibacillus alimentarius</name>
    <dbReference type="NCBI Taxonomy" id="698769"/>
    <lineage>
        <taxon>Bacteria</taxon>
        <taxon>Bacillati</taxon>
        <taxon>Bacillota</taxon>
        <taxon>Bacilli</taxon>
        <taxon>Bacillales</taxon>
        <taxon>Bacillaceae</taxon>
        <taxon>Virgibacillus</taxon>
    </lineage>
</organism>
<feature type="domain" description="Acylphosphatase-like" evidence="8">
    <location>
        <begin position="402"/>
        <end position="489"/>
    </location>
</feature>
<accession>A0ABS4S7F4</accession>
<reference evidence="9 10" key="1">
    <citation type="submission" date="2021-03" db="EMBL/GenBank/DDBJ databases">
        <title>Genomic Encyclopedia of Type Strains, Phase IV (KMG-IV): sequencing the most valuable type-strain genomes for metagenomic binning, comparative biology and taxonomic classification.</title>
        <authorList>
            <person name="Goeker M."/>
        </authorList>
    </citation>
    <scope>NUCLEOTIDE SEQUENCE [LARGE SCALE GENOMIC DNA]</scope>
    <source>
        <strain evidence="9 10">DSM 25790</strain>
    </source>
</reference>
<evidence type="ECO:0000256" key="2">
    <source>
        <dbReference type="ARBA" id="ARBA00032904"/>
    </source>
</evidence>
<dbReference type="InterPro" id="IPR011761">
    <property type="entry name" value="ATP-grasp"/>
</dbReference>
<gene>
    <name evidence="9" type="ORF">J2Z81_001378</name>
</gene>
<dbReference type="InterPro" id="IPR001792">
    <property type="entry name" value="Acylphosphatase-like_dom"/>
</dbReference>
<keyword evidence="3" id="KW-0067">ATP-binding</keyword>
<proteinExistence type="inferred from homology"/>
<evidence type="ECO:0000313" key="10">
    <source>
        <dbReference type="Proteomes" id="UP001519294"/>
    </source>
</evidence>
<dbReference type="Gene3D" id="3.30.70.100">
    <property type="match status" value="1"/>
</dbReference>
<dbReference type="Proteomes" id="UP001519294">
    <property type="component" value="Unassembled WGS sequence"/>
</dbReference>
<keyword evidence="3" id="KW-0547">Nucleotide-binding</keyword>
<keyword evidence="10" id="KW-1185">Reference proteome</keyword>
<name>A0ABS4S7F4_9BACI</name>
<dbReference type="RefSeq" id="WP_029267437.1">
    <property type="nucleotide sequence ID" value="NZ_JAGIKX010000008.1"/>
</dbReference>
<dbReference type="InterPro" id="IPR005479">
    <property type="entry name" value="CPAse_ATP-bd"/>
</dbReference>
<comment type="similarity">
    <text evidence="5">Belongs to the acylphosphatase family.</text>
</comment>
<dbReference type="PROSITE" id="PS50975">
    <property type="entry name" value="ATP_GRASP"/>
    <property type="match status" value="1"/>
</dbReference>
<dbReference type="Gene3D" id="3.30.470.20">
    <property type="entry name" value="ATP-grasp fold, B domain"/>
    <property type="match status" value="2"/>
</dbReference>
<dbReference type="PROSITE" id="PS51160">
    <property type="entry name" value="ACYLPHOSPHATASE_3"/>
    <property type="match status" value="1"/>
</dbReference>
<dbReference type="Pfam" id="PF00708">
    <property type="entry name" value="Acylphosphatase"/>
    <property type="match status" value="1"/>
</dbReference>
<evidence type="ECO:0000256" key="5">
    <source>
        <dbReference type="RuleBase" id="RU004168"/>
    </source>
</evidence>
<comment type="caution">
    <text evidence="4">Lacks conserved residue(s) required for the propagation of feature annotation.</text>
</comment>
<evidence type="ECO:0000259" key="7">
    <source>
        <dbReference type="PROSITE" id="PS50975"/>
    </source>
</evidence>
<sequence length="549" mass="61775">MVGQEQQSAKWLPHLSSEIVADARGPELDAYVVALEGWRRGLTLKWHVKDSEKFKEMKTWFVDKPGKLFSLSSSEKTHYFFRTRGDKVTNEAVEMGMDKEITKQKLMEANIPTPIGKEFPESASDEEIIAYANELGYPVVIKPTDGSFGRGVVTNITTEEELVHQLTYIRETQGYRGIITEQYIPGKEYRLYVVGDNVVAAMNRVPAHVVGDGETPVRQLIVEKNKEKESNPRLVSCPIKVDPAMIDFIGTKGYTLDSVLEEGEQLFLTEISNISTGGDPVSVTGALPKEVEEAAVRALHTIPGLEHGAVDLIIDDQKPVEEAATILELNPTAQIGGLLYPVQGKANDVPAAIIDYYFPETKPVNKEQTKLYFDFTDVLYPLLTKSANTSTVTPYPQGKLYAKKYTVSGDVQDIGYHRGLRKQAFERFLSGLVLNLNNGDIEVVVAGTDPEMVDDFQNALWEDPERSDVHEVHVESWDAPIKIGFEVKADLKTQIEDLKKIRQDYEVTELQLRKAEKEHKRYYNSLSWKVTLPVRMVGQIVKKMKRINQ</sequence>
<keyword evidence="6" id="KW-0175">Coiled coil</keyword>
<evidence type="ECO:0000256" key="3">
    <source>
        <dbReference type="PROSITE-ProRule" id="PRU00409"/>
    </source>
</evidence>
<dbReference type="PANTHER" id="PTHR21621:SF0">
    <property type="entry name" value="BETA-CITRYLGLUTAMATE SYNTHASE B-RELATED"/>
    <property type="match status" value="1"/>
</dbReference>
<dbReference type="InterPro" id="IPR036046">
    <property type="entry name" value="Acylphosphatase-like_dom_sf"/>
</dbReference>
<feature type="coiled-coil region" evidence="6">
    <location>
        <begin position="488"/>
        <end position="525"/>
    </location>
</feature>
<evidence type="ECO:0000259" key="8">
    <source>
        <dbReference type="PROSITE" id="PS51160"/>
    </source>
</evidence>
<evidence type="ECO:0000256" key="1">
    <source>
        <dbReference type="ARBA" id="ARBA00015991"/>
    </source>
</evidence>
<evidence type="ECO:0000256" key="4">
    <source>
        <dbReference type="PROSITE-ProRule" id="PRU00520"/>
    </source>
</evidence>
<dbReference type="EMBL" id="JAGIKX010000008">
    <property type="protein sequence ID" value="MBP2257430.1"/>
    <property type="molecule type" value="Genomic_DNA"/>
</dbReference>
<evidence type="ECO:0000313" key="9">
    <source>
        <dbReference type="EMBL" id="MBP2257430.1"/>
    </source>
</evidence>
<dbReference type="SUPFAM" id="SSF54975">
    <property type="entry name" value="Acylphosphatase/BLUF domain-like"/>
    <property type="match status" value="1"/>
</dbReference>
<dbReference type="SUPFAM" id="SSF56059">
    <property type="entry name" value="Glutathione synthetase ATP-binding domain-like"/>
    <property type="match status" value="1"/>
</dbReference>
<evidence type="ECO:0000256" key="6">
    <source>
        <dbReference type="SAM" id="Coils"/>
    </source>
</evidence>